<protein>
    <submittedName>
        <fullName evidence="1">Uncharacterized protein</fullName>
    </submittedName>
</protein>
<evidence type="ECO:0000313" key="2">
    <source>
        <dbReference type="Proteomes" id="UP001595665"/>
    </source>
</evidence>
<accession>A0ABV7PMZ0</accession>
<organism evidence="1 2">
    <name type="scientific">Massilia haematophila</name>
    <dbReference type="NCBI Taxonomy" id="457923"/>
    <lineage>
        <taxon>Bacteria</taxon>
        <taxon>Pseudomonadati</taxon>
        <taxon>Pseudomonadota</taxon>
        <taxon>Betaproteobacteria</taxon>
        <taxon>Burkholderiales</taxon>
        <taxon>Oxalobacteraceae</taxon>
        <taxon>Telluria group</taxon>
        <taxon>Massilia</taxon>
    </lineage>
</organism>
<gene>
    <name evidence="1" type="ORF">ACFOPH_14810</name>
</gene>
<sequence>MQAIIFVRPEALQTLEAIRPLDYYERVSLSDETGQDLTSAPGYFLNTAALRIAELPADASIALSLTPEQGDAYNQIVTAPDDLRGVVYAGAAHLPHDYASILKYWSPLTVSDFHRNAVYYQNVHQAYLIQLAVIEGEDPEDAFAERIPVDELLTDGVVFCLQGLGVQLEECDPQHFVEVYLPIDPVLLGIEHDGLRASGEYRFDAVGQWDRIYLRVADIMASPNPNLVAISALRSEFGDYGFVY</sequence>
<dbReference type="Proteomes" id="UP001595665">
    <property type="component" value="Unassembled WGS sequence"/>
</dbReference>
<dbReference type="EMBL" id="JBHRVV010000001">
    <property type="protein sequence ID" value="MFC3459505.1"/>
    <property type="molecule type" value="Genomic_DNA"/>
</dbReference>
<name>A0ABV7PMZ0_9BURK</name>
<comment type="caution">
    <text evidence="1">The sequence shown here is derived from an EMBL/GenBank/DDBJ whole genome shotgun (WGS) entry which is preliminary data.</text>
</comment>
<evidence type="ECO:0000313" key="1">
    <source>
        <dbReference type="EMBL" id="MFC3459505.1"/>
    </source>
</evidence>
<proteinExistence type="predicted"/>
<keyword evidence="2" id="KW-1185">Reference proteome</keyword>
<reference evidence="2" key="1">
    <citation type="journal article" date="2019" name="Int. J. Syst. Evol. Microbiol.">
        <title>The Global Catalogue of Microorganisms (GCM) 10K type strain sequencing project: providing services to taxonomists for standard genome sequencing and annotation.</title>
        <authorList>
            <consortium name="The Broad Institute Genomics Platform"/>
            <consortium name="The Broad Institute Genome Sequencing Center for Infectious Disease"/>
            <person name="Wu L."/>
            <person name="Ma J."/>
        </authorList>
    </citation>
    <scope>NUCLEOTIDE SEQUENCE [LARGE SCALE GENOMIC DNA]</scope>
    <source>
        <strain evidence="2">CCM 7480</strain>
    </source>
</reference>
<dbReference type="RefSeq" id="WP_379736097.1">
    <property type="nucleotide sequence ID" value="NZ_JBHRVV010000001.1"/>
</dbReference>